<gene>
    <name evidence="14" type="ORF">CLODIP_2_CD09778</name>
</gene>
<dbReference type="FunFam" id="3.30.160.60:FF:000017">
    <property type="entry name" value="zinc finger protein 62 homolog"/>
    <property type="match status" value="1"/>
</dbReference>
<evidence type="ECO:0000313" key="14">
    <source>
        <dbReference type="EMBL" id="CAB3370776.1"/>
    </source>
</evidence>
<dbReference type="InterPro" id="IPR013087">
    <property type="entry name" value="Znf_C2H2_type"/>
</dbReference>
<evidence type="ECO:0000256" key="6">
    <source>
        <dbReference type="ARBA" id="ARBA00022833"/>
    </source>
</evidence>
<dbReference type="GO" id="GO:0000981">
    <property type="term" value="F:DNA-binding transcription factor activity, RNA polymerase II-specific"/>
    <property type="evidence" value="ECO:0007669"/>
    <property type="project" value="TreeGrafter"/>
</dbReference>
<comment type="subcellular location">
    <subcellularLocation>
        <location evidence="1">Nucleus</location>
    </subcellularLocation>
</comment>
<evidence type="ECO:0000256" key="4">
    <source>
        <dbReference type="ARBA" id="ARBA00022737"/>
    </source>
</evidence>
<reference evidence="14 15" key="1">
    <citation type="submission" date="2020-04" db="EMBL/GenBank/DDBJ databases">
        <authorList>
            <person name="Alioto T."/>
            <person name="Alioto T."/>
            <person name="Gomez Garrido J."/>
        </authorList>
    </citation>
    <scope>NUCLEOTIDE SEQUENCE [LARGE SCALE GENOMIC DNA]</scope>
</reference>
<evidence type="ECO:0000256" key="8">
    <source>
        <dbReference type="ARBA" id="ARBA00023125"/>
    </source>
</evidence>
<name>A0A8S1CRE6_9INSE</name>
<dbReference type="EMBL" id="CADEPI010000055">
    <property type="protein sequence ID" value="CAB3370776.1"/>
    <property type="molecule type" value="Genomic_DNA"/>
</dbReference>
<evidence type="ECO:0000313" key="15">
    <source>
        <dbReference type="Proteomes" id="UP000494165"/>
    </source>
</evidence>
<evidence type="ECO:0000256" key="11">
    <source>
        <dbReference type="PROSITE-ProRule" id="PRU00042"/>
    </source>
</evidence>
<keyword evidence="4" id="KW-0677">Repeat</keyword>
<feature type="domain" description="C2H2-type" evidence="13">
    <location>
        <begin position="171"/>
        <end position="199"/>
    </location>
</feature>
<dbReference type="InterPro" id="IPR036236">
    <property type="entry name" value="Znf_C2H2_sf"/>
</dbReference>
<evidence type="ECO:0000256" key="5">
    <source>
        <dbReference type="ARBA" id="ARBA00022771"/>
    </source>
</evidence>
<evidence type="ECO:0000259" key="13">
    <source>
        <dbReference type="PROSITE" id="PS50157"/>
    </source>
</evidence>
<keyword evidence="6" id="KW-0862">Zinc</keyword>
<evidence type="ECO:0000256" key="7">
    <source>
        <dbReference type="ARBA" id="ARBA00023015"/>
    </source>
</evidence>
<dbReference type="PANTHER" id="PTHR24408">
    <property type="entry name" value="ZINC FINGER PROTEIN"/>
    <property type="match status" value="1"/>
</dbReference>
<evidence type="ECO:0000256" key="3">
    <source>
        <dbReference type="ARBA" id="ARBA00022723"/>
    </source>
</evidence>
<feature type="domain" description="C2H2-type" evidence="13">
    <location>
        <begin position="287"/>
        <end position="314"/>
    </location>
</feature>
<dbReference type="FunFam" id="3.30.160.60:FF:000557">
    <property type="entry name" value="zinc finger and SCAN domain-containing protein 29"/>
    <property type="match status" value="1"/>
</dbReference>
<feature type="domain" description="C2H2-type" evidence="13">
    <location>
        <begin position="371"/>
        <end position="399"/>
    </location>
</feature>
<feature type="compositionally biased region" description="Basic and acidic residues" evidence="12">
    <location>
        <begin position="95"/>
        <end position="104"/>
    </location>
</feature>
<keyword evidence="15" id="KW-1185">Reference proteome</keyword>
<dbReference type="SMART" id="SM00355">
    <property type="entry name" value="ZnF_C2H2"/>
    <property type="match status" value="10"/>
</dbReference>
<accession>A0A8S1CRE6</accession>
<feature type="domain" description="C2H2-type" evidence="13">
    <location>
        <begin position="143"/>
        <end position="170"/>
    </location>
</feature>
<feature type="compositionally biased region" description="Basic and acidic residues" evidence="12">
    <location>
        <begin position="75"/>
        <end position="87"/>
    </location>
</feature>
<dbReference type="GO" id="GO:0008270">
    <property type="term" value="F:zinc ion binding"/>
    <property type="evidence" value="ECO:0007669"/>
    <property type="project" value="UniProtKB-KW"/>
</dbReference>
<comment type="caution">
    <text evidence="14">The sequence shown here is derived from an EMBL/GenBank/DDBJ whole genome shotgun (WGS) entry which is preliminary data.</text>
</comment>
<feature type="region of interest" description="Disordered" evidence="12">
    <location>
        <begin position="75"/>
        <end position="104"/>
    </location>
</feature>
<dbReference type="FunFam" id="3.30.160.60:FF:000446">
    <property type="entry name" value="Zinc finger protein"/>
    <property type="match status" value="1"/>
</dbReference>
<dbReference type="PANTHER" id="PTHR24408:SF58">
    <property type="entry name" value="TRANSCRIPTION FACTOR (TFIIIA), PUTATIVE (AFU_ORTHOLOGUE AFUA_1G05150)-RELATED"/>
    <property type="match status" value="1"/>
</dbReference>
<evidence type="ECO:0000256" key="10">
    <source>
        <dbReference type="ARBA" id="ARBA00023242"/>
    </source>
</evidence>
<comment type="similarity">
    <text evidence="2">Belongs to the krueppel C2H2-type zinc-finger protein family.</text>
</comment>
<keyword evidence="10" id="KW-0539">Nucleus</keyword>
<dbReference type="PROSITE" id="PS50157">
    <property type="entry name" value="ZINC_FINGER_C2H2_2"/>
    <property type="match status" value="9"/>
</dbReference>
<keyword evidence="3" id="KW-0479">Metal-binding</keyword>
<dbReference type="Gene3D" id="3.30.160.60">
    <property type="entry name" value="Classic Zinc Finger"/>
    <property type="match status" value="7"/>
</dbReference>
<feature type="domain" description="C2H2-type" evidence="13">
    <location>
        <begin position="315"/>
        <end position="342"/>
    </location>
</feature>
<dbReference type="SUPFAM" id="SSF57667">
    <property type="entry name" value="beta-beta-alpha zinc fingers"/>
    <property type="match status" value="4"/>
</dbReference>
<keyword evidence="7" id="KW-0805">Transcription regulation</keyword>
<protein>
    <recommendedName>
        <fullName evidence="13">C2H2-type domain-containing protein</fullName>
    </recommendedName>
</protein>
<dbReference type="OrthoDB" id="3437960at2759"/>
<dbReference type="AlphaFoldDB" id="A0A8S1CRE6"/>
<sequence>MLKAGKSDVIGSGNANLSLTPGENKVLTYNQGGRDEVKNEVDLTVTDGFDFSEDDEFEHLSEYIDISEIAAKLNISHDDNETSKDSPTEESDPLAPDRDRKPAQDEWKANWGIKCGICGIVVGNRPSFEAHFAENHPGKALVYQCSYCNKVMDHYTTFRSHRYRHVTEGRYKCNFCNKGFSVRSLLRVHTESKHAQSKPYICETCGKGFGTKPGLKLHMEKHKVAYLGKEWPCNICGKVLLTSSGLKAHLAVHEQGKRFMCELCGKTFTQKVNMQQHLKGHTGEKPYTCHICGKRFAEKSHLNRHCSFHSDDRPFKCDICGKMYKTERCLKVHLMTHKSERPCKCNYCGKGFLSNNKLKQHKNIHTGDRPFKCKFCAKTFTNYPNYLKHTKRRHKEEFAKMGGSLANHDTKRKLEELIEEEPIAKASGAHGDLKKEANPVVLPSSLEASYIPSMQMMMPAAPQDADLQEPTMASIMVGSSNEIMYPVQSGMEVVPLYSQLYGTYQENYNAMPL</sequence>
<dbReference type="FunFam" id="3.30.160.60:FF:001370">
    <property type="entry name" value="Zinc finger protein"/>
    <property type="match status" value="1"/>
</dbReference>
<keyword evidence="9" id="KW-0804">Transcription</keyword>
<dbReference type="FunFam" id="3.30.160.60:FF:000065">
    <property type="entry name" value="B-cell CLL/lymphoma 6, member B"/>
    <property type="match status" value="1"/>
</dbReference>
<dbReference type="Pfam" id="PF00096">
    <property type="entry name" value="zf-C2H2"/>
    <property type="match status" value="4"/>
</dbReference>
<evidence type="ECO:0000256" key="12">
    <source>
        <dbReference type="SAM" id="MobiDB-lite"/>
    </source>
</evidence>
<dbReference type="GO" id="GO:0043565">
    <property type="term" value="F:sequence-specific DNA binding"/>
    <property type="evidence" value="ECO:0007669"/>
    <property type="project" value="TreeGrafter"/>
</dbReference>
<evidence type="ECO:0000256" key="1">
    <source>
        <dbReference type="ARBA" id="ARBA00004123"/>
    </source>
</evidence>
<dbReference type="GO" id="GO:0005634">
    <property type="term" value="C:nucleus"/>
    <property type="evidence" value="ECO:0007669"/>
    <property type="project" value="UniProtKB-SubCell"/>
</dbReference>
<evidence type="ECO:0000256" key="9">
    <source>
        <dbReference type="ARBA" id="ARBA00023163"/>
    </source>
</evidence>
<dbReference type="Proteomes" id="UP000494165">
    <property type="component" value="Unassembled WGS sequence"/>
</dbReference>
<dbReference type="Pfam" id="PF12874">
    <property type="entry name" value="zf-met"/>
    <property type="match status" value="1"/>
</dbReference>
<feature type="domain" description="C2H2-type" evidence="13">
    <location>
        <begin position="343"/>
        <end position="370"/>
    </location>
</feature>
<dbReference type="GO" id="GO:0003690">
    <property type="term" value="F:double-stranded DNA binding"/>
    <property type="evidence" value="ECO:0007669"/>
    <property type="project" value="UniProtKB-ARBA"/>
</dbReference>
<dbReference type="PROSITE" id="PS00028">
    <property type="entry name" value="ZINC_FINGER_C2H2_1"/>
    <property type="match status" value="8"/>
</dbReference>
<keyword evidence="5 11" id="KW-0863">Zinc-finger</keyword>
<organism evidence="14 15">
    <name type="scientific">Cloeon dipterum</name>
    <dbReference type="NCBI Taxonomy" id="197152"/>
    <lineage>
        <taxon>Eukaryota</taxon>
        <taxon>Metazoa</taxon>
        <taxon>Ecdysozoa</taxon>
        <taxon>Arthropoda</taxon>
        <taxon>Hexapoda</taxon>
        <taxon>Insecta</taxon>
        <taxon>Pterygota</taxon>
        <taxon>Palaeoptera</taxon>
        <taxon>Ephemeroptera</taxon>
        <taxon>Pisciforma</taxon>
        <taxon>Baetidae</taxon>
        <taxon>Cloeon</taxon>
    </lineage>
</organism>
<keyword evidence="8" id="KW-0238">DNA-binding</keyword>
<evidence type="ECO:0000256" key="2">
    <source>
        <dbReference type="ARBA" id="ARBA00006991"/>
    </source>
</evidence>
<feature type="region of interest" description="Disordered" evidence="12">
    <location>
        <begin position="1"/>
        <end position="33"/>
    </location>
</feature>
<feature type="domain" description="C2H2-type" evidence="13">
    <location>
        <begin position="231"/>
        <end position="258"/>
    </location>
</feature>
<feature type="domain" description="C2H2-type" evidence="13">
    <location>
        <begin position="259"/>
        <end position="286"/>
    </location>
</feature>
<proteinExistence type="inferred from homology"/>
<feature type="compositionally biased region" description="Polar residues" evidence="12">
    <location>
        <begin position="13"/>
        <end position="31"/>
    </location>
</feature>
<feature type="domain" description="C2H2-type" evidence="13">
    <location>
        <begin position="200"/>
        <end position="222"/>
    </location>
</feature>